<feature type="coiled-coil region" evidence="1">
    <location>
        <begin position="221"/>
        <end position="255"/>
    </location>
</feature>
<evidence type="ECO:0000313" key="2">
    <source>
        <dbReference type="EMBL" id="CAG9320904.1"/>
    </source>
</evidence>
<reference evidence="2" key="1">
    <citation type="submission" date="2021-09" db="EMBL/GenBank/DDBJ databases">
        <authorList>
            <consortium name="AG Swart"/>
            <person name="Singh M."/>
            <person name="Singh A."/>
            <person name="Seah K."/>
            <person name="Emmerich C."/>
        </authorList>
    </citation>
    <scope>NUCLEOTIDE SEQUENCE</scope>
    <source>
        <strain evidence="2">ATCC30299</strain>
    </source>
</reference>
<feature type="coiled-coil region" evidence="1">
    <location>
        <begin position="10"/>
        <end position="51"/>
    </location>
</feature>
<organism evidence="2 3">
    <name type="scientific">Blepharisma stoltei</name>
    <dbReference type="NCBI Taxonomy" id="1481888"/>
    <lineage>
        <taxon>Eukaryota</taxon>
        <taxon>Sar</taxon>
        <taxon>Alveolata</taxon>
        <taxon>Ciliophora</taxon>
        <taxon>Postciliodesmatophora</taxon>
        <taxon>Heterotrichea</taxon>
        <taxon>Heterotrichida</taxon>
        <taxon>Blepharismidae</taxon>
        <taxon>Blepharisma</taxon>
    </lineage>
</organism>
<comment type="caution">
    <text evidence="2">The sequence shown here is derived from an EMBL/GenBank/DDBJ whole genome shotgun (WGS) entry which is preliminary data.</text>
</comment>
<protein>
    <submittedName>
        <fullName evidence="2">Uncharacterized protein</fullName>
    </submittedName>
</protein>
<evidence type="ECO:0000313" key="3">
    <source>
        <dbReference type="Proteomes" id="UP001162131"/>
    </source>
</evidence>
<dbReference type="EMBL" id="CAJZBQ010000027">
    <property type="protein sequence ID" value="CAG9320904.1"/>
    <property type="molecule type" value="Genomic_DNA"/>
</dbReference>
<name>A0AAU9J4M1_9CILI</name>
<evidence type="ECO:0000256" key="1">
    <source>
        <dbReference type="SAM" id="Coils"/>
    </source>
</evidence>
<keyword evidence="1" id="KW-0175">Coiled coil</keyword>
<dbReference type="Proteomes" id="UP001162131">
    <property type="component" value="Unassembled WGS sequence"/>
</dbReference>
<accession>A0AAU9J4M1</accession>
<keyword evidence="3" id="KW-1185">Reference proteome</keyword>
<feature type="coiled-coil region" evidence="1">
    <location>
        <begin position="94"/>
        <end position="156"/>
    </location>
</feature>
<gene>
    <name evidence="2" type="ORF">BSTOLATCC_MIC27480</name>
</gene>
<proteinExistence type="predicted"/>
<dbReference type="AlphaFoldDB" id="A0AAU9J4M1"/>
<sequence>MVTLTLGKRWEEKMNEIANLKVAKHELKEEINELRTELENCKKRAEDAEFSNQETQILYKTVCEELASYKKDNSDKTKNILKYQQDTTNQSIAIEQLRSSLSSLQLKLDEISNSNTLKDKLISDLKEEIQIGDRVRAKLEQERDHWQEEHEKKCREVELITKSRDHCEKHIAILVKDKDRLLSRREEPSTVLSQKHAYYDYVESQQLPEPKPNNSWGNVENLRLKNLLDEEKKLNKEKEQQIEKLQKENWNLINRLRNKK</sequence>